<dbReference type="InterPro" id="IPR003591">
    <property type="entry name" value="Leu-rich_rpt_typical-subtyp"/>
</dbReference>
<dbReference type="EMBL" id="RXIC02000019">
    <property type="protein sequence ID" value="KAB1227169.1"/>
    <property type="molecule type" value="Genomic_DNA"/>
</dbReference>
<dbReference type="GO" id="GO:0004497">
    <property type="term" value="F:monooxygenase activity"/>
    <property type="evidence" value="ECO:0007669"/>
    <property type="project" value="InterPro"/>
</dbReference>
<dbReference type="InterPro" id="IPR036396">
    <property type="entry name" value="Cyt_P450_sf"/>
</dbReference>
<dbReference type="Pfam" id="PF00067">
    <property type="entry name" value="p450"/>
    <property type="match status" value="1"/>
</dbReference>
<dbReference type="Pfam" id="PF00560">
    <property type="entry name" value="LRR_1"/>
    <property type="match status" value="1"/>
</dbReference>
<keyword evidence="8" id="KW-1185">Reference proteome</keyword>
<evidence type="ECO:0000256" key="2">
    <source>
        <dbReference type="ARBA" id="ARBA00022723"/>
    </source>
</evidence>
<evidence type="ECO:0000256" key="4">
    <source>
        <dbReference type="ARBA" id="ARBA00023004"/>
    </source>
</evidence>
<feature type="region of interest" description="Disordered" evidence="6">
    <location>
        <begin position="817"/>
        <end position="849"/>
    </location>
</feature>
<evidence type="ECO:0000313" key="7">
    <source>
        <dbReference type="EMBL" id="KAB1227169.1"/>
    </source>
</evidence>
<reference evidence="7 8" key="1">
    <citation type="journal article" date="2019" name="Plant Biotechnol. J.">
        <title>The red bayberry genome and genetic basis of sex determination.</title>
        <authorList>
            <person name="Jia H.M."/>
            <person name="Jia H.J."/>
            <person name="Cai Q.L."/>
            <person name="Wang Y."/>
            <person name="Zhao H.B."/>
            <person name="Yang W.F."/>
            <person name="Wang G.Y."/>
            <person name="Li Y.H."/>
            <person name="Zhan D.L."/>
            <person name="Shen Y.T."/>
            <person name="Niu Q.F."/>
            <person name="Chang L."/>
            <person name="Qiu J."/>
            <person name="Zhao L."/>
            <person name="Xie H.B."/>
            <person name="Fu W.Y."/>
            <person name="Jin J."/>
            <person name="Li X.W."/>
            <person name="Jiao Y."/>
            <person name="Zhou C.C."/>
            <person name="Tu T."/>
            <person name="Chai C.Y."/>
            <person name="Gao J.L."/>
            <person name="Fan L.J."/>
            <person name="van de Weg E."/>
            <person name="Wang J.Y."/>
            <person name="Gao Z.S."/>
        </authorList>
    </citation>
    <scope>NUCLEOTIDE SEQUENCE [LARGE SCALE GENOMIC DNA]</scope>
    <source>
        <tissue evidence="7">Leaves</tissue>
    </source>
</reference>
<dbReference type="PROSITE" id="PS51450">
    <property type="entry name" value="LRR"/>
    <property type="match status" value="4"/>
</dbReference>
<evidence type="ECO:0000256" key="1">
    <source>
        <dbReference type="ARBA" id="ARBA00022614"/>
    </source>
</evidence>
<dbReference type="AlphaFoldDB" id="A0A6A1WPG5"/>
<evidence type="ECO:0000313" key="8">
    <source>
        <dbReference type="Proteomes" id="UP000516437"/>
    </source>
</evidence>
<comment type="cofactor">
    <cofactor evidence="5">
        <name>heme</name>
        <dbReference type="ChEBI" id="CHEBI:30413"/>
    </cofactor>
</comment>
<keyword evidence="3" id="KW-0677">Repeat</keyword>
<keyword evidence="5" id="KW-0349">Heme</keyword>
<dbReference type="InterPro" id="IPR032675">
    <property type="entry name" value="LRR_dom_sf"/>
</dbReference>
<dbReference type="OrthoDB" id="1517790at2759"/>
<evidence type="ECO:0000256" key="5">
    <source>
        <dbReference type="PIRSR" id="PIRSR602403-1"/>
    </source>
</evidence>
<keyword evidence="4 5" id="KW-0408">Iron</keyword>
<organism evidence="7 8">
    <name type="scientific">Morella rubra</name>
    <name type="common">Chinese bayberry</name>
    <dbReference type="NCBI Taxonomy" id="262757"/>
    <lineage>
        <taxon>Eukaryota</taxon>
        <taxon>Viridiplantae</taxon>
        <taxon>Streptophyta</taxon>
        <taxon>Embryophyta</taxon>
        <taxon>Tracheophyta</taxon>
        <taxon>Spermatophyta</taxon>
        <taxon>Magnoliopsida</taxon>
        <taxon>eudicotyledons</taxon>
        <taxon>Gunneridae</taxon>
        <taxon>Pentapetalae</taxon>
        <taxon>rosids</taxon>
        <taxon>fabids</taxon>
        <taxon>Fagales</taxon>
        <taxon>Myricaceae</taxon>
        <taxon>Morella</taxon>
    </lineage>
</organism>
<dbReference type="GO" id="GO:0005506">
    <property type="term" value="F:iron ion binding"/>
    <property type="evidence" value="ECO:0007669"/>
    <property type="project" value="InterPro"/>
</dbReference>
<dbReference type="Gene3D" id="3.80.10.10">
    <property type="entry name" value="Ribonuclease Inhibitor"/>
    <property type="match status" value="2"/>
</dbReference>
<evidence type="ECO:0000256" key="6">
    <source>
        <dbReference type="SAM" id="MobiDB-lite"/>
    </source>
</evidence>
<gene>
    <name evidence="7" type="ORF">CJ030_MR1G029031</name>
</gene>
<keyword evidence="1" id="KW-0433">Leucine-rich repeat</keyword>
<dbReference type="InterPro" id="IPR001128">
    <property type="entry name" value="Cyt_P450"/>
</dbReference>
<keyword evidence="2 5" id="KW-0479">Metal-binding</keyword>
<dbReference type="InterPro" id="IPR050836">
    <property type="entry name" value="SDS22/Internalin_LRR"/>
</dbReference>
<dbReference type="SMART" id="SM00369">
    <property type="entry name" value="LRR_TYP"/>
    <property type="match status" value="3"/>
</dbReference>
<dbReference type="Proteomes" id="UP000516437">
    <property type="component" value="Chromosome 1"/>
</dbReference>
<evidence type="ECO:0000256" key="3">
    <source>
        <dbReference type="ARBA" id="ARBA00022737"/>
    </source>
</evidence>
<proteinExistence type="predicted"/>
<comment type="caution">
    <text evidence="7">The sequence shown here is derived from an EMBL/GenBank/DDBJ whole genome shotgun (WGS) entry which is preliminary data.</text>
</comment>
<feature type="region of interest" description="Disordered" evidence="6">
    <location>
        <begin position="600"/>
        <end position="619"/>
    </location>
</feature>
<dbReference type="GO" id="GO:0016705">
    <property type="term" value="F:oxidoreductase activity, acting on paired donors, with incorporation or reduction of molecular oxygen"/>
    <property type="evidence" value="ECO:0007669"/>
    <property type="project" value="InterPro"/>
</dbReference>
<feature type="binding site" description="axial binding residue" evidence="5">
    <location>
        <position position="241"/>
    </location>
    <ligand>
        <name>heme</name>
        <dbReference type="ChEBI" id="CHEBI:30413"/>
    </ligand>
    <ligandPart>
        <name>Fe</name>
        <dbReference type="ChEBI" id="CHEBI:18248"/>
    </ligandPart>
</feature>
<protein>
    <submittedName>
        <fullName evidence="7">Beta-amyrin 28-oxidase</fullName>
    </submittedName>
</protein>
<dbReference type="InterPro" id="IPR001611">
    <property type="entry name" value="Leu-rich_rpt"/>
</dbReference>
<dbReference type="InterPro" id="IPR002403">
    <property type="entry name" value="Cyt_P450_E_grp-IV"/>
</dbReference>
<dbReference type="SUPFAM" id="SSF52058">
    <property type="entry name" value="L domain-like"/>
    <property type="match status" value="1"/>
</dbReference>
<dbReference type="GO" id="GO:0020037">
    <property type="term" value="F:heme binding"/>
    <property type="evidence" value="ECO:0007669"/>
    <property type="project" value="InterPro"/>
</dbReference>
<dbReference type="PANTHER" id="PTHR46652">
    <property type="entry name" value="LEUCINE-RICH REPEAT AND IQ DOMAIN-CONTAINING PROTEIN 1-RELATED"/>
    <property type="match status" value="1"/>
</dbReference>
<dbReference type="SMART" id="SM00365">
    <property type="entry name" value="LRR_SD22"/>
    <property type="match status" value="5"/>
</dbReference>
<sequence>MDSVAKEHMQIDWAPYKEVKVFPLAKKYMFAIACQLSVNVTNPEHMIRLSNLFRLIAADIISLPINLPGTAFGHALKRGKLINNELLALIRHRKMELYQNKQLAQVDLLTRMLLVRDENGREIDERVVATLITEQTEIANSKGPNELLNWDDIQKMKYSWTVVCETLRLLPPGPGAFRELTTELTYAGYKIPKGWKAFWTISTHKDPECFPDPKKFDPSRFQDTGPAPYTFVPFVGGPRMCPGNEYARVIILTFLHNVPDDPETRILGTSTFVPSRETQSTLRRLRRKLGLLAKVCGGQASVPTRVPTMNRLSTVQALKDSATSDSNSVSSLKLTYKALSDVSCLSGFKNLERLDLSFNNLTSLEGLKACVNLKWLAVVQNKLESLRGIEGISKLTVLNAGKNKLRSMDEVGSLLTLRALILNDNEILSICKLDQMKDLNTLVLSRNPIHTIGESLVKVKSVTKLSLSNCQLQNIGSSLKSCIELKELRLAHNRITTLPDELARNKKLQNLDLGNNAISRWSDLKVLTSLANLKNLNLQGNPVAEEEKLAKRIKIALPNLLIFNAKPTNKYTKNKNSETGDAVDDYSINAADKLDVLEEEQSDVTRKKKSKHHVTDSVDDHLDKARGIEGKKKLKQKRQEADDNILKKVEVIGKKNSKHHLMDQSKDDPSDNAIIVDVQHKLKRKRKETNDIVSEKEVLVCKDVKIHETRRNWLKGHEDSTDNAHFLGVKEKPKQKKIEKLSKEEVPAHVIDGEVEKKLKKKSKVKKGELNIDDPEASFTELFSADLVESSKDEKKIADNTVQDMNLAGGLVTFSVKKRKQKSHGSGPALDLSPSTEIGMGGPSTWGEE</sequence>
<name>A0A6A1WPG5_9ROSI</name>
<dbReference type="PRINTS" id="PR00465">
    <property type="entry name" value="EP450IV"/>
</dbReference>
<accession>A0A6A1WPG5</accession>
<dbReference type="SUPFAM" id="SSF48264">
    <property type="entry name" value="Cytochrome P450"/>
    <property type="match status" value="1"/>
</dbReference>
<dbReference type="Gene3D" id="1.10.630.10">
    <property type="entry name" value="Cytochrome P450"/>
    <property type="match status" value="2"/>
</dbReference>
<dbReference type="Pfam" id="PF13855">
    <property type="entry name" value="LRR_8"/>
    <property type="match status" value="1"/>
</dbReference>
<dbReference type="PANTHER" id="PTHR46652:SF7">
    <property type="entry name" value="LEUCINE-RICH REPEAT AND IQ DOMAIN-CONTAINING PROTEIN 1"/>
    <property type="match status" value="1"/>
</dbReference>
<feature type="compositionally biased region" description="Gly residues" evidence="6">
    <location>
        <begin position="839"/>
        <end position="849"/>
    </location>
</feature>